<dbReference type="PROSITE" id="PS50158">
    <property type="entry name" value="ZF_CCHC"/>
    <property type="match status" value="1"/>
</dbReference>
<evidence type="ECO:0000313" key="8">
    <source>
        <dbReference type="EMBL" id="KAH9326161.1"/>
    </source>
</evidence>
<gene>
    <name evidence="8" type="ORF">KI387_006339</name>
</gene>
<dbReference type="AlphaFoldDB" id="A0AA38GNT0"/>
<keyword evidence="3 5" id="KW-0863">Zinc-finger</keyword>
<dbReference type="InterPro" id="IPR001878">
    <property type="entry name" value="Znf_CCHC"/>
</dbReference>
<evidence type="ECO:0000256" key="5">
    <source>
        <dbReference type="PROSITE-ProRule" id="PRU00047"/>
    </source>
</evidence>
<dbReference type="PANTHER" id="PTHR47103:SF8">
    <property type="entry name" value="DNA-BINDING PROTEIN"/>
    <property type="match status" value="1"/>
</dbReference>
<dbReference type="GO" id="GO:0003676">
    <property type="term" value="F:nucleic acid binding"/>
    <property type="evidence" value="ECO:0007669"/>
    <property type="project" value="InterPro"/>
</dbReference>
<dbReference type="GO" id="GO:0008270">
    <property type="term" value="F:zinc ion binding"/>
    <property type="evidence" value="ECO:0007669"/>
    <property type="project" value="UniProtKB-KW"/>
</dbReference>
<evidence type="ECO:0000313" key="9">
    <source>
        <dbReference type="Proteomes" id="UP000824469"/>
    </source>
</evidence>
<dbReference type="Proteomes" id="UP000824469">
    <property type="component" value="Unassembled WGS sequence"/>
</dbReference>
<evidence type="ECO:0000256" key="1">
    <source>
        <dbReference type="ARBA" id="ARBA00022723"/>
    </source>
</evidence>
<feature type="compositionally biased region" description="Basic residues" evidence="6">
    <location>
        <begin position="1"/>
        <end position="11"/>
    </location>
</feature>
<evidence type="ECO:0000259" key="7">
    <source>
        <dbReference type="PROSITE" id="PS50158"/>
    </source>
</evidence>
<dbReference type="SMART" id="SM00343">
    <property type="entry name" value="ZnF_C2HC"/>
    <property type="match status" value="1"/>
</dbReference>
<proteinExistence type="predicted"/>
<evidence type="ECO:0000256" key="4">
    <source>
        <dbReference type="ARBA" id="ARBA00022833"/>
    </source>
</evidence>
<keyword evidence="9" id="KW-1185">Reference proteome</keyword>
<evidence type="ECO:0000256" key="6">
    <source>
        <dbReference type="SAM" id="MobiDB-lite"/>
    </source>
</evidence>
<organism evidence="8 9">
    <name type="scientific">Taxus chinensis</name>
    <name type="common">Chinese yew</name>
    <name type="synonym">Taxus wallichiana var. chinensis</name>
    <dbReference type="NCBI Taxonomy" id="29808"/>
    <lineage>
        <taxon>Eukaryota</taxon>
        <taxon>Viridiplantae</taxon>
        <taxon>Streptophyta</taxon>
        <taxon>Embryophyta</taxon>
        <taxon>Tracheophyta</taxon>
        <taxon>Spermatophyta</taxon>
        <taxon>Pinopsida</taxon>
        <taxon>Pinidae</taxon>
        <taxon>Conifers II</taxon>
        <taxon>Cupressales</taxon>
        <taxon>Taxaceae</taxon>
        <taxon>Taxus</taxon>
    </lineage>
</organism>
<dbReference type="SUPFAM" id="SSF57756">
    <property type="entry name" value="Retrovirus zinc finger-like domains"/>
    <property type="match status" value="1"/>
</dbReference>
<name>A0AA38GNT0_TAXCH</name>
<evidence type="ECO:0000256" key="2">
    <source>
        <dbReference type="ARBA" id="ARBA00022737"/>
    </source>
</evidence>
<sequence length="86" mass="9806">VSGGRRRRTKGFGRMSLDGDSPPRGSRRIRSGVVSDRSYYRDAPYRRDFRRPSRVMDDFCKNCKRPGHFARDCPNVPVCNNCGLPG</sequence>
<keyword evidence="1" id="KW-0479">Metal-binding</keyword>
<dbReference type="InterPro" id="IPR036875">
    <property type="entry name" value="Znf_CCHC_sf"/>
</dbReference>
<feature type="domain" description="CCHC-type" evidence="7">
    <location>
        <begin position="60"/>
        <end position="75"/>
    </location>
</feature>
<keyword evidence="4" id="KW-0862">Zinc</keyword>
<protein>
    <recommendedName>
        <fullName evidence="7">CCHC-type domain-containing protein</fullName>
    </recommendedName>
</protein>
<dbReference type="Pfam" id="PF00098">
    <property type="entry name" value="zf-CCHC"/>
    <property type="match status" value="1"/>
</dbReference>
<dbReference type="EMBL" id="JAHRHJ020000002">
    <property type="protein sequence ID" value="KAH9326161.1"/>
    <property type="molecule type" value="Genomic_DNA"/>
</dbReference>
<keyword evidence="2" id="KW-0677">Repeat</keyword>
<reference evidence="8 9" key="1">
    <citation type="journal article" date="2021" name="Nat. Plants">
        <title>The Taxus genome provides insights into paclitaxel biosynthesis.</title>
        <authorList>
            <person name="Xiong X."/>
            <person name="Gou J."/>
            <person name="Liao Q."/>
            <person name="Li Y."/>
            <person name="Zhou Q."/>
            <person name="Bi G."/>
            <person name="Li C."/>
            <person name="Du R."/>
            <person name="Wang X."/>
            <person name="Sun T."/>
            <person name="Guo L."/>
            <person name="Liang H."/>
            <person name="Lu P."/>
            <person name="Wu Y."/>
            <person name="Zhang Z."/>
            <person name="Ro D.K."/>
            <person name="Shang Y."/>
            <person name="Huang S."/>
            <person name="Yan J."/>
        </authorList>
    </citation>
    <scope>NUCLEOTIDE SEQUENCE [LARGE SCALE GENOMIC DNA]</scope>
    <source>
        <strain evidence="8">Ta-2019</strain>
    </source>
</reference>
<feature type="region of interest" description="Disordered" evidence="6">
    <location>
        <begin position="1"/>
        <end position="35"/>
    </location>
</feature>
<accession>A0AA38GNT0</accession>
<feature type="non-terminal residue" evidence="8">
    <location>
        <position position="86"/>
    </location>
</feature>
<dbReference type="Gene3D" id="4.10.60.10">
    <property type="entry name" value="Zinc finger, CCHC-type"/>
    <property type="match status" value="1"/>
</dbReference>
<dbReference type="PANTHER" id="PTHR47103">
    <property type="entry name" value="DNA-BINDING PROTEIN"/>
    <property type="match status" value="1"/>
</dbReference>
<evidence type="ECO:0000256" key="3">
    <source>
        <dbReference type="ARBA" id="ARBA00022771"/>
    </source>
</evidence>
<feature type="non-terminal residue" evidence="8">
    <location>
        <position position="1"/>
    </location>
</feature>
<comment type="caution">
    <text evidence="8">The sequence shown here is derived from an EMBL/GenBank/DDBJ whole genome shotgun (WGS) entry which is preliminary data.</text>
</comment>